<dbReference type="PANTHER" id="PTHR11078:SF3">
    <property type="entry name" value="ANTITERMINATION NUSB DOMAIN-CONTAINING PROTEIN"/>
    <property type="match status" value="1"/>
</dbReference>
<name>A0AAW6UC24_9MOLU</name>
<comment type="function">
    <text evidence="6">Involved in transcription antitermination. Required for transcription of ribosomal RNA (rRNA) genes. Binds specifically to the boxA antiterminator sequence of the ribosomal RNA (rrn) operons.</text>
</comment>
<dbReference type="GO" id="GO:0003723">
    <property type="term" value="F:RNA binding"/>
    <property type="evidence" value="ECO:0007669"/>
    <property type="project" value="UniProtKB-UniRule"/>
</dbReference>
<keyword evidence="4 6" id="KW-0805">Transcription regulation</keyword>
<dbReference type="InterPro" id="IPR011605">
    <property type="entry name" value="NusB_fam"/>
</dbReference>
<dbReference type="AlphaFoldDB" id="A0AAW6UC24"/>
<dbReference type="Pfam" id="PF01029">
    <property type="entry name" value="NusB"/>
    <property type="match status" value="1"/>
</dbReference>
<evidence type="ECO:0000256" key="2">
    <source>
        <dbReference type="ARBA" id="ARBA00022814"/>
    </source>
</evidence>
<evidence type="ECO:0000313" key="8">
    <source>
        <dbReference type="EMBL" id="MDI6452503.1"/>
    </source>
</evidence>
<evidence type="ECO:0000256" key="3">
    <source>
        <dbReference type="ARBA" id="ARBA00022884"/>
    </source>
</evidence>
<evidence type="ECO:0000259" key="7">
    <source>
        <dbReference type="Pfam" id="PF01029"/>
    </source>
</evidence>
<keyword evidence="5 6" id="KW-0804">Transcription</keyword>
<evidence type="ECO:0000256" key="4">
    <source>
        <dbReference type="ARBA" id="ARBA00023015"/>
    </source>
</evidence>
<reference evidence="8" key="1">
    <citation type="submission" date="2023-05" db="EMBL/GenBank/DDBJ databases">
        <title>Mariniplasma microaerophilum sp. nov., a novel anaerobic mollicute isolated from terrestrial mud volcano, Taman Peninsula, Russia.</title>
        <authorList>
            <person name="Khomyakova M.A."/>
            <person name="Merkel A.Y."/>
            <person name="Slobodkin A.I."/>
        </authorList>
    </citation>
    <scope>NUCLEOTIDE SEQUENCE</scope>
    <source>
        <strain evidence="8">M4Ah</strain>
    </source>
</reference>
<accession>A0AAW6UC24</accession>
<evidence type="ECO:0000313" key="9">
    <source>
        <dbReference type="Proteomes" id="UP001431532"/>
    </source>
</evidence>
<dbReference type="Gene3D" id="1.10.940.10">
    <property type="entry name" value="NusB-like"/>
    <property type="match status" value="1"/>
</dbReference>
<proteinExistence type="inferred from homology"/>
<evidence type="ECO:0000256" key="5">
    <source>
        <dbReference type="ARBA" id="ARBA00023163"/>
    </source>
</evidence>
<dbReference type="GO" id="GO:0005829">
    <property type="term" value="C:cytosol"/>
    <property type="evidence" value="ECO:0007669"/>
    <property type="project" value="TreeGrafter"/>
</dbReference>
<keyword evidence="2 6" id="KW-0889">Transcription antitermination</keyword>
<feature type="domain" description="NusB/RsmB/TIM44" evidence="7">
    <location>
        <begin position="41"/>
        <end position="125"/>
    </location>
</feature>
<gene>
    <name evidence="6" type="primary">nusB</name>
    <name evidence="8" type="ORF">QJ521_02895</name>
</gene>
<dbReference type="EMBL" id="JASCXW010000005">
    <property type="protein sequence ID" value="MDI6452503.1"/>
    <property type="molecule type" value="Genomic_DNA"/>
</dbReference>
<dbReference type="RefSeq" id="WP_282838919.1">
    <property type="nucleotide sequence ID" value="NZ_JASCXW010000005.1"/>
</dbReference>
<organism evidence="8 9">
    <name type="scientific">Peloplasma aerotolerans</name>
    <dbReference type="NCBI Taxonomy" id="3044389"/>
    <lineage>
        <taxon>Bacteria</taxon>
        <taxon>Bacillati</taxon>
        <taxon>Mycoplasmatota</taxon>
        <taxon>Mollicutes</taxon>
        <taxon>Acholeplasmatales</taxon>
        <taxon>Acholeplasmataceae</taxon>
        <taxon>Peloplasma</taxon>
    </lineage>
</organism>
<dbReference type="HAMAP" id="MF_00073">
    <property type="entry name" value="NusB"/>
    <property type="match status" value="1"/>
</dbReference>
<dbReference type="Proteomes" id="UP001431532">
    <property type="component" value="Unassembled WGS sequence"/>
</dbReference>
<keyword evidence="3 6" id="KW-0694">RNA-binding</keyword>
<comment type="similarity">
    <text evidence="1 6">Belongs to the NusB family.</text>
</comment>
<dbReference type="GO" id="GO:0031564">
    <property type="term" value="P:transcription antitermination"/>
    <property type="evidence" value="ECO:0007669"/>
    <property type="project" value="UniProtKB-KW"/>
</dbReference>
<dbReference type="InterPro" id="IPR006027">
    <property type="entry name" value="NusB_RsmB_TIM44"/>
</dbReference>
<protein>
    <recommendedName>
        <fullName evidence="6">Transcription antitermination protein NusB</fullName>
    </recommendedName>
    <alternativeName>
        <fullName evidence="6">Antitermination factor NusB</fullName>
    </alternativeName>
</protein>
<evidence type="ECO:0000256" key="6">
    <source>
        <dbReference type="HAMAP-Rule" id="MF_00073"/>
    </source>
</evidence>
<keyword evidence="9" id="KW-1185">Reference proteome</keyword>
<sequence>MKVTRRELRIELMNALYQYDLYQSEKLLFIPSFEIEEALGIFHEIMDAIKEIDETIESNLYDYSLYRLAYVDRAIIRLAVFELLKTDLPKQIVIDEAVEITKIYSNLDDEKQHKFTNKVIDNIAKKIKG</sequence>
<comment type="caution">
    <text evidence="8">The sequence shown here is derived from an EMBL/GenBank/DDBJ whole genome shotgun (WGS) entry which is preliminary data.</text>
</comment>
<dbReference type="PANTHER" id="PTHR11078">
    <property type="entry name" value="N UTILIZATION SUBSTANCE PROTEIN B-RELATED"/>
    <property type="match status" value="1"/>
</dbReference>
<dbReference type="InterPro" id="IPR035926">
    <property type="entry name" value="NusB-like_sf"/>
</dbReference>
<dbReference type="GO" id="GO:0006353">
    <property type="term" value="P:DNA-templated transcription termination"/>
    <property type="evidence" value="ECO:0007669"/>
    <property type="project" value="UniProtKB-UniRule"/>
</dbReference>
<dbReference type="SUPFAM" id="SSF48013">
    <property type="entry name" value="NusB-like"/>
    <property type="match status" value="1"/>
</dbReference>
<evidence type="ECO:0000256" key="1">
    <source>
        <dbReference type="ARBA" id="ARBA00005952"/>
    </source>
</evidence>